<dbReference type="SUPFAM" id="SSF46689">
    <property type="entry name" value="Homeodomain-like"/>
    <property type="match status" value="1"/>
</dbReference>
<dbReference type="PANTHER" id="PTHR43479">
    <property type="entry name" value="ACREF/ENVCD OPERON REPRESSOR-RELATED"/>
    <property type="match status" value="1"/>
</dbReference>
<dbReference type="InterPro" id="IPR001647">
    <property type="entry name" value="HTH_TetR"/>
</dbReference>
<keyword evidence="5" id="KW-1185">Reference proteome</keyword>
<proteinExistence type="predicted"/>
<feature type="domain" description="HTH tetR-type" evidence="3">
    <location>
        <begin position="6"/>
        <end position="66"/>
    </location>
</feature>
<dbReference type="PROSITE" id="PS50977">
    <property type="entry name" value="HTH_TETR_2"/>
    <property type="match status" value="1"/>
</dbReference>
<dbReference type="GO" id="GO:0003677">
    <property type="term" value="F:DNA binding"/>
    <property type="evidence" value="ECO:0007669"/>
    <property type="project" value="UniProtKB-UniRule"/>
</dbReference>
<dbReference type="Pfam" id="PF14278">
    <property type="entry name" value="TetR_C_8"/>
    <property type="match status" value="1"/>
</dbReference>
<dbReference type="AlphaFoldDB" id="A0A7W8FVZ3"/>
<organism evidence="4 5">
    <name type="scientific">Catenisphaera adipataccumulans</name>
    <dbReference type="NCBI Taxonomy" id="700500"/>
    <lineage>
        <taxon>Bacteria</taxon>
        <taxon>Bacillati</taxon>
        <taxon>Bacillota</taxon>
        <taxon>Erysipelotrichia</taxon>
        <taxon>Erysipelotrichales</taxon>
        <taxon>Erysipelotrichaceae</taxon>
        <taxon>Catenisphaera</taxon>
    </lineage>
</organism>
<evidence type="ECO:0000256" key="2">
    <source>
        <dbReference type="PROSITE-ProRule" id="PRU00335"/>
    </source>
</evidence>
<sequence>MDRRQRKTRKAIFDAFSRLLEKKHYSHISVQNIIDEADVGRTTFYAHFQTKEDLLNQMCEDIFGHVFSQVREKEHTHDFSSKPETLKNELTHLLYHLKERQKDIFRLLSGESGDIFLKYFKEQLAKAFDGMNEWFPGSVPKAYAEAVYVTAFAEMVSMWVKQGTIETPETLVNYYYDLMRLGS</sequence>
<dbReference type="Gene3D" id="1.10.357.10">
    <property type="entry name" value="Tetracycline Repressor, domain 2"/>
    <property type="match status" value="1"/>
</dbReference>
<accession>A0A7W8FVZ3</accession>
<gene>
    <name evidence="4" type="ORF">HNQ47_000745</name>
</gene>
<dbReference type="EMBL" id="JACHHK010000002">
    <property type="protein sequence ID" value="MBB5182726.1"/>
    <property type="molecule type" value="Genomic_DNA"/>
</dbReference>
<reference evidence="4 5" key="1">
    <citation type="submission" date="2020-08" db="EMBL/GenBank/DDBJ databases">
        <title>Genomic Encyclopedia of Type Strains, Phase IV (KMG-IV): sequencing the most valuable type-strain genomes for metagenomic binning, comparative biology and taxonomic classification.</title>
        <authorList>
            <person name="Goeker M."/>
        </authorList>
    </citation>
    <scope>NUCLEOTIDE SEQUENCE [LARGE SCALE GENOMIC DNA]</scope>
    <source>
        <strain evidence="4 5">DSM 25799</strain>
    </source>
</reference>
<dbReference type="InterPro" id="IPR009057">
    <property type="entry name" value="Homeodomain-like_sf"/>
</dbReference>
<dbReference type="InterPro" id="IPR050624">
    <property type="entry name" value="HTH-type_Tx_Regulator"/>
</dbReference>
<name>A0A7W8FVZ3_9FIRM</name>
<evidence type="ECO:0000313" key="4">
    <source>
        <dbReference type="EMBL" id="MBB5182726.1"/>
    </source>
</evidence>
<evidence type="ECO:0000259" key="3">
    <source>
        <dbReference type="PROSITE" id="PS50977"/>
    </source>
</evidence>
<comment type="caution">
    <text evidence="4">The sequence shown here is derived from an EMBL/GenBank/DDBJ whole genome shotgun (WGS) entry which is preliminary data.</text>
</comment>
<dbReference type="InterPro" id="IPR039532">
    <property type="entry name" value="TetR_C_Firmicutes"/>
</dbReference>
<dbReference type="PANTHER" id="PTHR43479:SF23">
    <property type="entry name" value="HTH TETR-TYPE DOMAIN-CONTAINING PROTEIN"/>
    <property type="match status" value="1"/>
</dbReference>
<dbReference type="Pfam" id="PF00440">
    <property type="entry name" value="TetR_N"/>
    <property type="match status" value="1"/>
</dbReference>
<evidence type="ECO:0000313" key="5">
    <source>
        <dbReference type="Proteomes" id="UP000539953"/>
    </source>
</evidence>
<dbReference type="Proteomes" id="UP000539953">
    <property type="component" value="Unassembled WGS sequence"/>
</dbReference>
<dbReference type="RefSeq" id="WP_183327625.1">
    <property type="nucleotide sequence ID" value="NZ_JACHHK010000002.1"/>
</dbReference>
<feature type="DNA-binding region" description="H-T-H motif" evidence="2">
    <location>
        <begin position="29"/>
        <end position="48"/>
    </location>
</feature>
<keyword evidence="1 2" id="KW-0238">DNA-binding</keyword>
<protein>
    <submittedName>
        <fullName evidence="4">AcrR family transcriptional regulator</fullName>
    </submittedName>
</protein>
<evidence type="ECO:0000256" key="1">
    <source>
        <dbReference type="ARBA" id="ARBA00023125"/>
    </source>
</evidence>